<dbReference type="CDD" id="cd03451">
    <property type="entry name" value="FkbR2"/>
    <property type="match status" value="1"/>
</dbReference>
<dbReference type="Gene3D" id="3.10.129.10">
    <property type="entry name" value="Hotdog Thioesterase"/>
    <property type="match status" value="1"/>
</dbReference>
<dbReference type="InterPro" id="IPR048274">
    <property type="entry name" value="MC_hydratase"/>
</dbReference>
<name>A0ABP4ND65_9ACTN</name>
<dbReference type="Proteomes" id="UP001500363">
    <property type="component" value="Unassembled WGS sequence"/>
</dbReference>
<dbReference type="SUPFAM" id="SSF54637">
    <property type="entry name" value="Thioesterase/thiol ester dehydrase-isomerase"/>
    <property type="match status" value="1"/>
</dbReference>
<evidence type="ECO:0000313" key="1">
    <source>
        <dbReference type="EMBL" id="GAA1559890.1"/>
    </source>
</evidence>
<keyword evidence="2" id="KW-1185">Reference proteome</keyword>
<evidence type="ECO:0000313" key="2">
    <source>
        <dbReference type="Proteomes" id="UP001500363"/>
    </source>
</evidence>
<sequence length="155" mass="17616">MRTVVRHRGLCFEDFEVGQEFAHHWGRTFTLGESIAYSTRMMHYNPLYFDEPYAQLLGYRAIPINPFLVYSTVLGLSVEDLSEAGGPFLGIEDLTYGESTYAGDTVRARSVVLAKKETRSRPGWGVVEWHTTGTNQNGETVVEYRRANLSRMRDA</sequence>
<dbReference type="Pfam" id="PF19315">
    <property type="entry name" value="MC_hydratase"/>
    <property type="match status" value="1"/>
</dbReference>
<dbReference type="InterPro" id="IPR052342">
    <property type="entry name" value="MCH/BMMD"/>
</dbReference>
<dbReference type="PANTHER" id="PTHR43664:SF1">
    <property type="entry name" value="BETA-METHYLMALYL-COA DEHYDRATASE"/>
    <property type="match status" value="1"/>
</dbReference>
<protein>
    <submittedName>
        <fullName evidence="1">MaoC family dehydratase</fullName>
    </submittedName>
</protein>
<reference evidence="2" key="1">
    <citation type="journal article" date="2019" name="Int. J. Syst. Evol. Microbiol.">
        <title>The Global Catalogue of Microorganisms (GCM) 10K type strain sequencing project: providing services to taxonomists for standard genome sequencing and annotation.</title>
        <authorList>
            <consortium name="The Broad Institute Genomics Platform"/>
            <consortium name="The Broad Institute Genome Sequencing Center for Infectious Disease"/>
            <person name="Wu L."/>
            <person name="Ma J."/>
        </authorList>
    </citation>
    <scope>NUCLEOTIDE SEQUENCE [LARGE SCALE GENOMIC DNA]</scope>
    <source>
        <strain evidence="2">JCM 14303</strain>
    </source>
</reference>
<proteinExistence type="predicted"/>
<accession>A0ABP4ND65</accession>
<dbReference type="RefSeq" id="WP_344183193.1">
    <property type="nucleotide sequence ID" value="NZ_BAAANC010000005.1"/>
</dbReference>
<dbReference type="EMBL" id="BAAANC010000005">
    <property type="protein sequence ID" value="GAA1559890.1"/>
    <property type="molecule type" value="Genomic_DNA"/>
</dbReference>
<comment type="caution">
    <text evidence="1">The sequence shown here is derived from an EMBL/GenBank/DDBJ whole genome shotgun (WGS) entry which is preliminary data.</text>
</comment>
<organism evidence="1 2">
    <name type="scientific">Kribbella lupini</name>
    <dbReference type="NCBI Taxonomy" id="291602"/>
    <lineage>
        <taxon>Bacteria</taxon>
        <taxon>Bacillati</taxon>
        <taxon>Actinomycetota</taxon>
        <taxon>Actinomycetes</taxon>
        <taxon>Propionibacteriales</taxon>
        <taxon>Kribbellaceae</taxon>
        <taxon>Kribbella</taxon>
    </lineage>
</organism>
<gene>
    <name evidence="1" type="ORF">GCM10009741_76300</name>
</gene>
<dbReference type="InterPro" id="IPR029069">
    <property type="entry name" value="HotDog_dom_sf"/>
</dbReference>
<dbReference type="PANTHER" id="PTHR43664">
    <property type="entry name" value="MONOAMINE OXIDASE-RELATED"/>
    <property type="match status" value="1"/>
</dbReference>